<dbReference type="EMBL" id="LJCR01000027">
    <property type="protein sequence ID" value="KPV54658.1"/>
    <property type="molecule type" value="Genomic_DNA"/>
</dbReference>
<dbReference type="Proteomes" id="UP000050509">
    <property type="component" value="Unassembled WGS sequence"/>
</dbReference>
<keyword evidence="2" id="KW-1185">Reference proteome</keyword>
<accession>A0A0P9DXI7</accession>
<evidence type="ECO:0000313" key="1">
    <source>
        <dbReference type="EMBL" id="KPV54658.1"/>
    </source>
</evidence>
<organism evidence="1 2">
    <name type="scientific">Kouleothrix aurantiaca</name>
    <dbReference type="NCBI Taxonomy" id="186479"/>
    <lineage>
        <taxon>Bacteria</taxon>
        <taxon>Bacillati</taxon>
        <taxon>Chloroflexota</taxon>
        <taxon>Chloroflexia</taxon>
        <taxon>Chloroflexales</taxon>
        <taxon>Roseiflexineae</taxon>
        <taxon>Roseiflexaceae</taxon>
        <taxon>Kouleothrix</taxon>
    </lineage>
</organism>
<comment type="caution">
    <text evidence="1">The sequence shown here is derived from an EMBL/GenBank/DDBJ whole genome shotgun (WGS) entry which is preliminary data.</text>
</comment>
<protein>
    <submittedName>
        <fullName evidence="1">Uncharacterized protein</fullName>
    </submittedName>
</protein>
<name>A0A0P9DXI7_9CHLR</name>
<dbReference type="AlphaFoldDB" id="A0A0P9DXI7"/>
<sequence length="170" mass="18118">MPTDVRPLAIAAALRTVAPELTDVECHQAIVTLRRLAEPSITRSGETVILRRLAQFGSYRDALNLARAQARGDDRQALLLGLEDALPPAASWSPAAPGDAVVTTLTPDAHREHMVAAQTPGRVATFDGPYVVVAFALPLTTAGGQRLEPAPGRTELEVRYLPDEIARPAA</sequence>
<proteinExistence type="predicted"/>
<gene>
    <name evidence="1" type="ORF">SE17_02460</name>
</gene>
<evidence type="ECO:0000313" key="2">
    <source>
        <dbReference type="Proteomes" id="UP000050509"/>
    </source>
</evidence>
<reference evidence="1 2" key="1">
    <citation type="submission" date="2015-09" db="EMBL/GenBank/DDBJ databases">
        <title>Draft genome sequence of Kouleothrix aurantiaca JCM 19913.</title>
        <authorList>
            <person name="Hemp J."/>
        </authorList>
    </citation>
    <scope>NUCLEOTIDE SEQUENCE [LARGE SCALE GENOMIC DNA]</scope>
    <source>
        <strain evidence="1 2">COM-B</strain>
    </source>
</reference>